<dbReference type="AlphaFoldDB" id="A0YA65"/>
<dbReference type="InterPro" id="IPR000620">
    <property type="entry name" value="EamA_dom"/>
</dbReference>
<dbReference type="InterPro" id="IPR037185">
    <property type="entry name" value="EmrE-like"/>
</dbReference>
<evidence type="ECO:0000313" key="4">
    <source>
        <dbReference type="Proteomes" id="UP000004931"/>
    </source>
</evidence>
<feature type="transmembrane region" description="Helical" evidence="1">
    <location>
        <begin position="110"/>
        <end position="128"/>
    </location>
</feature>
<evidence type="ECO:0000313" key="3">
    <source>
        <dbReference type="EMBL" id="EAW33019.1"/>
    </source>
</evidence>
<feature type="transmembrane region" description="Helical" evidence="1">
    <location>
        <begin position="191"/>
        <end position="213"/>
    </location>
</feature>
<comment type="caution">
    <text evidence="3">The sequence shown here is derived from an EMBL/GenBank/DDBJ whole genome shotgun (WGS) entry which is preliminary data.</text>
</comment>
<sequence length="266" mass="27897">MTLSGIFEIVYRLAHKTGMHEGTYMVTQTGTVFLCLAAYSSSIGFAISPALVLLAIVSGIVGMMTGWSHIYAIGRGPVAVTSSMRKLGFIVTALLALIFLNETLNAQRVAGLLIASAALLIIGWAPGAHNRPHPAIFISLVGVGVMTFFHKIAATAGISITVFLMIQSGTAHIASHVACLQSGGYKPNKRLIGFAMLSGGMISLSMTFGMYALRHGDAIVIAPILQLGFLIAAPISFLLFKEPITQHKLVGLSVGTLAIVLFATGG</sequence>
<feature type="domain" description="EamA" evidence="2">
    <location>
        <begin position="136"/>
        <end position="262"/>
    </location>
</feature>
<organism evidence="3 4">
    <name type="scientific">marine gamma proteobacterium HTCC2143</name>
    <dbReference type="NCBI Taxonomy" id="247633"/>
    <lineage>
        <taxon>Bacteria</taxon>
        <taxon>Pseudomonadati</taxon>
        <taxon>Pseudomonadota</taxon>
        <taxon>Gammaproteobacteria</taxon>
        <taxon>Cellvibrionales</taxon>
        <taxon>Spongiibacteraceae</taxon>
        <taxon>BD1-7 clade</taxon>
    </lineage>
</organism>
<evidence type="ECO:0000259" key="2">
    <source>
        <dbReference type="Pfam" id="PF00892"/>
    </source>
</evidence>
<dbReference type="GO" id="GO:0016020">
    <property type="term" value="C:membrane"/>
    <property type="evidence" value="ECO:0007669"/>
    <property type="project" value="InterPro"/>
</dbReference>
<dbReference type="Gene3D" id="1.10.3730.20">
    <property type="match status" value="1"/>
</dbReference>
<evidence type="ECO:0000256" key="1">
    <source>
        <dbReference type="SAM" id="Phobius"/>
    </source>
</evidence>
<reference evidence="3 4" key="1">
    <citation type="journal article" date="2010" name="J. Bacteriol.">
        <title>Genome sequence of the oligotrophic marine Gammaproteobacterium HTCC2143, isolated from the Oregon Coast.</title>
        <authorList>
            <person name="Oh H.M."/>
            <person name="Kang I."/>
            <person name="Ferriera S."/>
            <person name="Giovannoni S.J."/>
            <person name="Cho J.C."/>
        </authorList>
    </citation>
    <scope>NUCLEOTIDE SEQUENCE [LARGE SCALE GENOMIC DNA]</scope>
    <source>
        <strain evidence="3 4">HTCC2143</strain>
    </source>
</reference>
<feature type="transmembrane region" description="Helical" evidence="1">
    <location>
        <begin position="45"/>
        <end position="67"/>
    </location>
</feature>
<feature type="transmembrane region" description="Helical" evidence="1">
    <location>
        <begin position="21"/>
        <end position="39"/>
    </location>
</feature>
<accession>A0YA65</accession>
<feature type="transmembrane region" description="Helical" evidence="1">
    <location>
        <begin position="87"/>
        <end position="104"/>
    </location>
</feature>
<gene>
    <name evidence="3" type="ORF">GP2143_17226</name>
</gene>
<keyword evidence="1" id="KW-1133">Transmembrane helix</keyword>
<keyword evidence="1" id="KW-0472">Membrane</keyword>
<proteinExistence type="predicted"/>
<dbReference type="STRING" id="247633.GP2143_17226"/>
<name>A0YA65_9GAMM</name>
<feature type="transmembrane region" description="Helical" evidence="1">
    <location>
        <begin position="219"/>
        <end position="240"/>
    </location>
</feature>
<dbReference type="Proteomes" id="UP000004931">
    <property type="component" value="Unassembled WGS sequence"/>
</dbReference>
<feature type="transmembrane region" description="Helical" evidence="1">
    <location>
        <begin position="249"/>
        <end position="265"/>
    </location>
</feature>
<keyword evidence="4" id="KW-1185">Reference proteome</keyword>
<dbReference type="Pfam" id="PF00892">
    <property type="entry name" value="EamA"/>
    <property type="match status" value="1"/>
</dbReference>
<protein>
    <recommendedName>
        <fullName evidence="2">EamA domain-containing protein</fullName>
    </recommendedName>
</protein>
<dbReference type="SUPFAM" id="SSF103481">
    <property type="entry name" value="Multidrug resistance efflux transporter EmrE"/>
    <property type="match status" value="2"/>
</dbReference>
<dbReference type="EMBL" id="AAVT01000001">
    <property type="protein sequence ID" value="EAW33019.1"/>
    <property type="molecule type" value="Genomic_DNA"/>
</dbReference>
<keyword evidence="1" id="KW-0812">Transmembrane</keyword>